<dbReference type="AlphaFoldDB" id="A0A4V1ISA8"/>
<gene>
    <name evidence="1" type="ORF">BDK51DRAFT_25554</name>
</gene>
<sequence length="155" mass="16702">MSIEVNQYRTQVSCLHKRATPKKITKQRTAKKIQANLGNHVGDDAAQEKKSIGTGNVEDVLENSKQVAVTDAPAVIDIIDNVDNADVFVFDEAAVVAVVADQAAAVVTDGLAIAQQRVKDRAIALGRPDLVPFVERFNVPVGLTNNEINRLLSAM</sequence>
<accession>A0A4V1ISA8</accession>
<evidence type="ECO:0000313" key="2">
    <source>
        <dbReference type="Proteomes" id="UP000269721"/>
    </source>
</evidence>
<evidence type="ECO:0000313" key="1">
    <source>
        <dbReference type="EMBL" id="RKO92907.1"/>
    </source>
</evidence>
<protein>
    <submittedName>
        <fullName evidence="1">Uncharacterized protein</fullName>
    </submittedName>
</protein>
<dbReference type="Proteomes" id="UP000269721">
    <property type="component" value="Unassembled WGS sequence"/>
</dbReference>
<proteinExistence type="predicted"/>
<keyword evidence="2" id="KW-1185">Reference proteome</keyword>
<organism evidence="1 2">
    <name type="scientific">Blyttiomyces helicus</name>
    <dbReference type="NCBI Taxonomy" id="388810"/>
    <lineage>
        <taxon>Eukaryota</taxon>
        <taxon>Fungi</taxon>
        <taxon>Fungi incertae sedis</taxon>
        <taxon>Chytridiomycota</taxon>
        <taxon>Chytridiomycota incertae sedis</taxon>
        <taxon>Chytridiomycetes</taxon>
        <taxon>Chytridiomycetes incertae sedis</taxon>
        <taxon>Blyttiomyces</taxon>
    </lineage>
</organism>
<reference evidence="2" key="1">
    <citation type="journal article" date="2018" name="Nat. Microbiol.">
        <title>Leveraging single-cell genomics to expand the fungal tree of life.</title>
        <authorList>
            <person name="Ahrendt S.R."/>
            <person name="Quandt C.A."/>
            <person name="Ciobanu D."/>
            <person name="Clum A."/>
            <person name="Salamov A."/>
            <person name="Andreopoulos B."/>
            <person name="Cheng J.F."/>
            <person name="Woyke T."/>
            <person name="Pelin A."/>
            <person name="Henrissat B."/>
            <person name="Reynolds N.K."/>
            <person name="Benny G.L."/>
            <person name="Smith M.E."/>
            <person name="James T.Y."/>
            <person name="Grigoriev I.V."/>
        </authorList>
    </citation>
    <scope>NUCLEOTIDE SEQUENCE [LARGE SCALE GENOMIC DNA]</scope>
</reference>
<name>A0A4V1ISA8_9FUNG</name>
<dbReference type="EMBL" id="KZ994447">
    <property type="protein sequence ID" value="RKO92907.1"/>
    <property type="molecule type" value="Genomic_DNA"/>
</dbReference>